<proteinExistence type="predicted"/>
<protein>
    <submittedName>
        <fullName evidence="1">DUF2971 domain-containing protein</fullName>
    </submittedName>
</protein>
<gene>
    <name evidence="1" type="ORF">NBRC116591_26530</name>
</gene>
<evidence type="ECO:0000313" key="1">
    <source>
        <dbReference type="EMBL" id="GAA6168842.1"/>
    </source>
</evidence>
<dbReference type="Pfam" id="PF11185">
    <property type="entry name" value="DUF2971"/>
    <property type="match status" value="1"/>
</dbReference>
<reference evidence="1 2" key="1">
    <citation type="submission" date="2024-04" db="EMBL/GenBank/DDBJ databases">
        <title>Draft genome sequence of Sessilibacter corallicola NBRC 116591.</title>
        <authorList>
            <person name="Miyakawa T."/>
            <person name="Kusuya Y."/>
            <person name="Miura T."/>
        </authorList>
    </citation>
    <scope>NUCLEOTIDE SEQUENCE [LARGE SCALE GENOMIC DNA]</scope>
    <source>
        <strain evidence="1 2">KU-00831-HH</strain>
    </source>
</reference>
<accession>A0ABQ0AB94</accession>
<dbReference type="EMBL" id="BAABWN010000008">
    <property type="protein sequence ID" value="GAA6168842.1"/>
    <property type="molecule type" value="Genomic_DNA"/>
</dbReference>
<dbReference type="InterPro" id="IPR021352">
    <property type="entry name" value="DUF2971"/>
</dbReference>
<name>A0ABQ0AB94_9GAMM</name>
<keyword evidence="2" id="KW-1185">Reference proteome</keyword>
<dbReference type="RefSeq" id="WP_233088357.1">
    <property type="nucleotide sequence ID" value="NZ_BAABWN010000008.1"/>
</dbReference>
<evidence type="ECO:0000313" key="2">
    <source>
        <dbReference type="Proteomes" id="UP001465153"/>
    </source>
</evidence>
<dbReference type="Proteomes" id="UP001465153">
    <property type="component" value="Unassembled WGS sequence"/>
</dbReference>
<sequence>MIKEINKNLFTEKPTETFYHYTTLGGLMGIVESKMLRASDIRYMNDSTELKHSIALLKEEINRRIESGNENPQLLNQFSLWLSHRVVNGPMLFGASFRTNGNLLSQWRGYSTHGKGISLGFNPRYIAMCASFHGFKIGKCIYDPQTQRQLVGQVVDAVESLAKSSCGGSRTESKDYQSEVFEKVEGDLLTISAILKHPSFQEEQEWRIVSPVIPSSDGYPIQFREGLSMLVPFYAFDFTRGDSRQALELQHVYIGPTSNSELSMKSLSRYLDVHGSTPKDGITYCQIPYRQK</sequence>
<organism evidence="1 2">
    <name type="scientific">Sessilibacter corallicola</name>
    <dbReference type="NCBI Taxonomy" id="2904075"/>
    <lineage>
        <taxon>Bacteria</taxon>
        <taxon>Pseudomonadati</taxon>
        <taxon>Pseudomonadota</taxon>
        <taxon>Gammaproteobacteria</taxon>
        <taxon>Cellvibrionales</taxon>
        <taxon>Cellvibrionaceae</taxon>
        <taxon>Sessilibacter</taxon>
    </lineage>
</organism>
<comment type="caution">
    <text evidence="1">The sequence shown here is derived from an EMBL/GenBank/DDBJ whole genome shotgun (WGS) entry which is preliminary data.</text>
</comment>